<dbReference type="STRING" id="2316362.A0A4Q2DMK0"/>
<sequence length="539" mass="60515">MVAPLYTTASGLLFHAGKILVLTIGLPARGKTHISRALERYLRWMGVKTQVVSLGDYRRKALGGAHKVPHDYFTPGEKSPETIALRKKISDGCEQTIWEFFNAGGQVVIYDANNGAKATRDAIANRFESSGIHVVMLESLCDNKEIIENNIRSVKISSPDYRGWDPDKAVADYYNRIRENERHYQSINDYDWPSIKIVNVGEKIIMNHIQGYLQSRIIFFLMNIHNRFRTIYFARSGQSLIEHSYKADSDLSPSGWEYAATLKDYVLERRAKSLEARGIDPTSRKLVIWTSTRRRAAHTAWPFVAATHGTQAAHVPDIVVPDGDDSAFLESPIAEYGEASKMVPPPMPSKIKIVEKPQMLEINPGIWDGLSPDQAKKYYPADWDRFVKDPYSFRAPRAESYHDLSVRLEPIIVELEREQEDLLIIGHASVIRCLLAYLIGLPASEIPAIEIARGDLLEVVPASYGVQSHQYHFWDGPGRSKDGEPADVRDAHNFYENYAEDTKGKRKVLLEDALQLASESSETPAVPSEGTSPPVVPVA</sequence>
<protein>
    <recommendedName>
        <fullName evidence="4">6-phosphofructo-2-kinase domain-containing protein</fullName>
    </recommendedName>
</protein>
<proteinExistence type="predicted"/>
<dbReference type="SMART" id="SM00855">
    <property type="entry name" value="PGAM"/>
    <property type="match status" value="1"/>
</dbReference>
<name>A0A4Q2DMK0_9AGAR</name>
<accession>A0A4Q2DMK0</accession>
<evidence type="ECO:0000256" key="2">
    <source>
        <dbReference type="ARBA" id="ARBA00022840"/>
    </source>
</evidence>
<dbReference type="Proteomes" id="UP000290288">
    <property type="component" value="Unassembled WGS sequence"/>
</dbReference>
<dbReference type="CDD" id="cd07067">
    <property type="entry name" value="HP_PGM_like"/>
    <property type="match status" value="1"/>
</dbReference>
<dbReference type="OrthoDB" id="267323at2759"/>
<dbReference type="FunFam" id="3.40.50.300:FF:001280">
    <property type="entry name" value="Related to 6-phosphofructo-2-kinase"/>
    <property type="match status" value="1"/>
</dbReference>
<dbReference type="GO" id="GO:0006000">
    <property type="term" value="P:fructose metabolic process"/>
    <property type="evidence" value="ECO:0007669"/>
    <property type="project" value="InterPro"/>
</dbReference>
<dbReference type="InterPro" id="IPR027417">
    <property type="entry name" value="P-loop_NTPase"/>
</dbReference>
<dbReference type="SUPFAM" id="SSF53254">
    <property type="entry name" value="Phosphoglycerate mutase-like"/>
    <property type="match status" value="1"/>
</dbReference>
<keyword evidence="6" id="KW-1185">Reference proteome</keyword>
<evidence type="ECO:0000259" key="4">
    <source>
        <dbReference type="Pfam" id="PF01591"/>
    </source>
</evidence>
<dbReference type="InterPro" id="IPR013079">
    <property type="entry name" value="6Phosfructo_kin"/>
</dbReference>
<feature type="domain" description="6-phosphofructo-2-kinase" evidence="4">
    <location>
        <begin position="13"/>
        <end position="226"/>
    </location>
</feature>
<evidence type="ECO:0000256" key="1">
    <source>
        <dbReference type="ARBA" id="ARBA00022741"/>
    </source>
</evidence>
<dbReference type="InterPro" id="IPR013078">
    <property type="entry name" value="His_Pase_superF_clade-1"/>
</dbReference>
<dbReference type="GO" id="GO:0005524">
    <property type="term" value="F:ATP binding"/>
    <property type="evidence" value="ECO:0007669"/>
    <property type="project" value="UniProtKB-KW"/>
</dbReference>
<dbReference type="EMBL" id="SDEE01000115">
    <property type="protein sequence ID" value="RXW21247.1"/>
    <property type="molecule type" value="Genomic_DNA"/>
</dbReference>
<organism evidence="5 6">
    <name type="scientific">Candolleomyces aberdarensis</name>
    <dbReference type="NCBI Taxonomy" id="2316362"/>
    <lineage>
        <taxon>Eukaryota</taxon>
        <taxon>Fungi</taxon>
        <taxon>Dikarya</taxon>
        <taxon>Basidiomycota</taxon>
        <taxon>Agaricomycotina</taxon>
        <taxon>Agaricomycetes</taxon>
        <taxon>Agaricomycetidae</taxon>
        <taxon>Agaricales</taxon>
        <taxon>Agaricineae</taxon>
        <taxon>Psathyrellaceae</taxon>
        <taxon>Candolleomyces</taxon>
    </lineage>
</organism>
<evidence type="ECO:0000313" key="5">
    <source>
        <dbReference type="EMBL" id="RXW21247.1"/>
    </source>
</evidence>
<keyword evidence="2" id="KW-0067">ATP-binding</keyword>
<dbReference type="SUPFAM" id="SSF52540">
    <property type="entry name" value="P-loop containing nucleoside triphosphate hydrolases"/>
    <property type="match status" value="1"/>
</dbReference>
<keyword evidence="1" id="KW-0547">Nucleotide-binding</keyword>
<evidence type="ECO:0000313" key="6">
    <source>
        <dbReference type="Proteomes" id="UP000290288"/>
    </source>
</evidence>
<dbReference type="Gene3D" id="3.40.50.300">
    <property type="entry name" value="P-loop containing nucleotide triphosphate hydrolases"/>
    <property type="match status" value="1"/>
</dbReference>
<dbReference type="PANTHER" id="PTHR10606:SF39">
    <property type="entry name" value="6-PHOSPHOFRUCTO-2-KINASE_FRUCTOSE-2,6-BISPHOSPHATASE YLR345W-RELATED"/>
    <property type="match status" value="1"/>
</dbReference>
<gene>
    <name evidence="5" type="ORF">EST38_g4598</name>
</gene>
<comment type="caution">
    <text evidence="5">The sequence shown here is derived from an EMBL/GenBank/DDBJ whole genome shotgun (WGS) entry which is preliminary data.</text>
</comment>
<dbReference type="Pfam" id="PF00300">
    <property type="entry name" value="His_Phos_1"/>
    <property type="match status" value="1"/>
</dbReference>
<dbReference type="GO" id="GO:0003873">
    <property type="term" value="F:6-phosphofructo-2-kinase activity"/>
    <property type="evidence" value="ECO:0007669"/>
    <property type="project" value="InterPro"/>
</dbReference>
<dbReference type="Gene3D" id="3.40.50.1240">
    <property type="entry name" value="Phosphoglycerate mutase-like"/>
    <property type="match status" value="1"/>
</dbReference>
<dbReference type="Pfam" id="PF01591">
    <property type="entry name" value="6PF2K"/>
    <property type="match status" value="1"/>
</dbReference>
<dbReference type="PRINTS" id="PR00991">
    <property type="entry name" value="6PFRUCTKNASE"/>
</dbReference>
<dbReference type="GO" id="GO:0006003">
    <property type="term" value="P:fructose 2,6-bisphosphate metabolic process"/>
    <property type="evidence" value="ECO:0007669"/>
    <property type="project" value="InterPro"/>
</dbReference>
<dbReference type="InterPro" id="IPR029033">
    <property type="entry name" value="His_PPase_superfam"/>
</dbReference>
<evidence type="ECO:0000256" key="3">
    <source>
        <dbReference type="SAM" id="MobiDB-lite"/>
    </source>
</evidence>
<dbReference type="InterPro" id="IPR003094">
    <property type="entry name" value="6Pfruct_kin"/>
</dbReference>
<feature type="region of interest" description="Disordered" evidence="3">
    <location>
        <begin position="518"/>
        <end position="539"/>
    </location>
</feature>
<dbReference type="GO" id="GO:0004331">
    <property type="term" value="F:fructose-2,6-bisphosphate 2-phosphatase activity"/>
    <property type="evidence" value="ECO:0007669"/>
    <property type="project" value="TreeGrafter"/>
</dbReference>
<dbReference type="PANTHER" id="PTHR10606">
    <property type="entry name" value="6-PHOSPHOFRUCTO-2-KINASE/FRUCTOSE-2,6-BISPHOSPHATASE"/>
    <property type="match status" value="1"/>
</dbReference>
<dbReference type="PIRSF" id="PIRSF000709">
    <property type="entry name" value="6PFK_2-Ptase"/>
    <property type="match status" value="1"/>
</dbReference>
<dbReference type="GO" id="GO:0005829">
    <property type="term" value="C:cytosol"/>
    <property type="evidence" value="ECO:0007669"/>
    <property type="project" value="TreeGrafter"/>
</dbReference>
<reference evidence="5 6" key="1">
    <citation type="submission" date="2019-01" db="EMBL/GenBank/DDBJ databases">
        <title>Draft genome sequence of Psathyrella aberdarensis IHI B618.</title>
        <authorList>
            <person name="Buettner E."/>
            <person name="Kellner H."/>
        </authorList>
    </citation>
    <scope>NUCLEOTIDE SEQUENCE [LARGE SCALE GENOMIC DNA]</scope>
    <source>
        <strain evidence="5 6">IHI B618</strain>
    </source>
</reference>
<dbReference type="AlphaFoldDB" id="A0A4Q2DMK0"/>